<evidence type="ECO:0000256" key="1">
    <source>
        <dbReference type="SAM" id="Phobius"/>
    </source>
</evidence>
<evidence type="ECO:0000313" key="4">
    <source>
        <dbReference type="EMBL" id="KAG7314253.1"/>
    </source>
</evidence>
<keyword evidence="5" id="KW-1185">Reference proteome</keyword>
<feature type="transmembrane region" description="Helical" evidence="1">
    <location>
        <begin position="238"/>
        <end position="261"/>
    </location>
</feature>
<dbReference type="OrthoDB" id="8741746at2759"/>
<dbReference type="InterPro" id="IPR007110">
    <property type="entry name" value="Ig-like_dom"/>
</dbReference>
<protein>
    <recommendedName>
        <fullName evidence="3">Ig-like domain-containing protein</fullName>
    </recommendedName>
</protein>
<dbReference type="InterPro" id="IPR013783">
    <property type="entry name" value="Ig-like_fold"/>
</dbReference>
<dbReference type="Gene3D" id="2.60.40.10">
    <property type="entry name" value="Immunoglobulins"/>
    <property type="match status" value="4"/>
</dbReference>
<feature type="transmembrane region" description="Helical" evidence="1">
    <location>
        <begin position="556"/>
        <end position="579"/>
    </location>
</feature>
<feature type="domain" description="Ig-like" evidence="3">
    <location>
        <begin position="455"/>
        <end position="540"/>
    </location>
</feature>
<dbReference type="SMART" id="SM00409">
    <property type="entry name" value="IG"/>
    <property type="match status" value="2"/>
</dbReference>
<reference evidence="4 5" key="1">
    <citation type="submission" date="2021-06" db="EMBL/GenBank/DDBJ databases">
        <title>Chromosome-level genome assembly of the red-tail catfish (Hemibagrus wyckioides).</title>
        <authorList>
            <person name="Shao F."/>
        </authorList>
    </citation>
    <scope>NUCLEOTIDE SEQUENCE [LARGE SCALE GENOMIC DNA]</scope>
    <source>
        <strain evidence="4">EC202008001</strain>
        <tissue evidence="4">Blood</tissue>
    </source>
</reference>
<dbReference type="PROSITE" id="PS50835">
    <property type="entry name" value="IG_LIKE"/>
    <property type="match status" value="4"/>
</dbReference>
<dbReference type="SUPFAM" id="SSF48726">
    <property type="entry name" value="Immunoglobulin"/>
    <property type="match status" value="4"/>
</dbReference>
<dbReference type="PANTHER" id="PTHR21063:SF4">
    <property type="entry name" value="CD48 ANTIGEN-RELATED"/>
    <property type="match status" value="1"/>
</dbReference>
<proteinExistence type="predicted"/>
<feature type="domain" description="Ig-like" evidence="3">
    <location>
        <begin position="354"/>
        <end position="445"/>
    </location>
</feature>
<feature type="chain" id="PRO_5039257975" description="Ig-like domain-containing protein" evidence="2">
    <location>
        <begin position="26"/>
        <end position="633"/>
    </location>
</feature>
<feature type="domain" description="Ig-like" evidence="3">
    <location>
        <begin position="36"/>
        <end position="127"/>
    </location>
</feature>
<sequence>MVNILAGNRILRCLHLLLCCLLCEAGDETVTLQEVEGTTITLHTGITGIQSDAQIVWFYGPEKAEEKILNSQVFKGETVTEISERVKERLQLDRISGALTIRNISRNDSGVYLLHVIAGRLSSRTFSVSVYAPVSAPVIRNQRGHRSVISTEPCFLLCSVENGEDVNLSWYRENERISTTSNTDLSVPLNLSLQLHHDKNTNTYICVSANPVSYKTSSLSITQLCYHTSGKTKDSHSLLPALISAGLFILLIILLTLGFWLKKKKHQEKSEELTYADVNIKAHTAERDKEEENSTVTDGEVERDSVVYSHKRLLWIMKMVNILAGNRILRCLHLLLCCLLCEAGDETVTLQEVEGTTITLHTGITGIQSDAKIQWIYGPEKAEETILFSQVFKGETVTEISERFKERLQLDRISGALTIRNISRNDSGVYLFQVLTGRFSSRTFSVSVYAPVSAPVIRNQRGHRSVISTEPCFLLCSVENGEDVNLSWYRENERISTTSNTDLSVPLNLSLQLHHDKNTNTYICVSANPVSYKTSSLSITQLCYHTSGKTKDSHSLLPALISAGLFILLIILLTLGFWLKRKKHQEKSEELTYADVNIKAHTAERDKEEENSTVTDGEVERDSVVYSHVMRSK</sequence>
<feature type="signal peptide" evidence="2">
    <location>
        <begin position="1"/>
        <end position="25"/>
    </location>
</feature>
<dbReference type="AlphaFoldDB" id="A0A9D3SBU5"/>
<dbReference type="Proteomes" id="UP000824219">
    <property type="component" value="Linkage Group LG29"/>
</dbReference>
<dbReference type="EMBL" id="JAHKSW010000029">
    <property type="protein sequence ID" value="KAG7314253.1"/>
    <property type="molecule type" value="Genomic_DNA"/>
</dbReference>
<accession>A0A9D3SBU5</accession>
<keyword evidence="1" id="KW-0472">Membrane</keyword>
<keyword evidence="1" id="KW-1133">Transmembrane helix</keyword>
<keyword evidence="1" id="KW-0812">Transmembrane</keyword>
<evidence type="ECO:0000256" key="2">
    <source>
        <dbReference type="SAM" id="SignalP"/>
    </source>
</evidence>
<dbReference type="InterPro" id="IPR036179">
    <property type="entry name" value="Ig-like_dom_sf"/>
</dbReference>
<keyword evidence="2" id="KW-0732">Signal</keyword>
<evidence type="ECO:0000259" key="3">
    <source>
        <dbReference type="PROSITE" id="PS50835"/>
    </source>
</evidence>
<dbReference type="InterPro" id="IPR013106">
    <property type="entry name" value="Ig_V-set"/>
</dbReference>
<comment type="caution">
    <text evidence="4">The sequence shown here is derived from an EMBL/GenBank/DDBJ whole genome shotgun (WGS) entry which is preliminary data.</text>
</comment>
<name>A0A9D3SBU5_9TELE</name>
<evidence type="ECO:0000313" key="5">
    <source>
        <dbReference type="Proteomes" id="UP000824219"/>
    </source>
</evidence>
<organism evidence="4 5">
    <name type="scientific">Hemibagrus wyckioides</name>
    <dbReference type="NCBI Taxonomy" id="337641"/>
    <lineage>
        <taxon>Eukaryota</taxon>
        <taxon>Metazoa</taxon>
        <taxon>Chordata</taxon>
        <taxon>Craniata</taxon>
        <taxon>Vertebrata</taxon>
        <taxon>Euteleostomi</taxon>
        <taxon>Actinopterygii</taxon>
        <taxon>Neopterygii</taxon>
        <taxon>Teleostei</taxon>
        <taxon>Ostariophysi</taxon>
        <taxon>Siluriformes</taxon>
        <taxon>Bagridae</taxon>
        <taxon>Hemibagrus</taxon>
    </lineage>
</organism>
<gene>
    <name evidence="4" type="ORF">KOW79_022749</name>
</gene>
<dbReference type="PANTHER" id="PTHR21063">
    <property type="entry name" value="LFA-3"/>
    <property type="match status" value="1"/>
</dbReference>
<feature type="domain" description="Ig-like" evidence="3">
    <location>
        <begin position="137"/>
        <end position="222"/>
    </location>
</feature>
<dbReference type="InterPro" id="IPR003599">
    <property type="entry name" value="Ig_sub"/>
</dbReference>
<dbReference type="CDD" id="cd00096">
    <property type="entry name" value="Ig"/>
    <property type="match status" value="2"/>
</dbReference>
<dbReference type="Pfam" id="PF07686">
    <property type="entry name" value="V-set"/>
    <property type="match status" value="2"/>
</dbReference>